<gene>
    <name evidence="2" type="ORF">BCR44DRAFT_80831</name>
</gene>
<feature type="compositionally biased region" description="Pro residues" evidence="1">
    <location>
        <begin position="45"/>
        <end position="58"/>
    </location>
</feature>
<feature type="compositionally biased region" description="Low complexity" evidence="1">
    <location>
        <begin position="660"/>
        <end position="675"/>
    </location>
</feature>
<feature type="region of interest" description="Disordered" evidence="1">
    <location>
        <begin position="660"/>
        <end position="705"/>
    </location>
</feature>
<dbReference type="AlphaFoldDB" id="A0A1Y2HJF4"/>
<feature type="compositionally biased region" description="Gly residues" evidence="1">
    <location>
        <begin position="17"/>
        <end position="31"/>
    </location>
</feature>
<organism evidence="2 3">
    <name type="scientific">Catenaria anguillulae PL171</name>
    <dbReference type="NCBI Taxonomy" id="765915"/>
    <lineage>
        <taxon>Eukaryota</taxon>
        <taxon>Fungi</taxon>
        <taxon>Fungi incertae sedis</taxon>
        <taxon>Blastocladiomycota</taxon>
        <taxon>Blastocladiomycetes</taxon>
        <taxon>Blastocladiales</taxon>
        <taxon>Catenariaceae</taxon>
        <taxon>Catenaria</taxon>
    </lineage>
</organism>
<feature type="compositionally biased region" description="Acidic residues" evidence="1">
    <location>
        <begin position="67"/>
        <end position="84"/>
    </location>
</feature>
<reference evidence="2 3" key="1">
    <citation type="submission" date="2016-07" db="EMBL/GenBank/DDBJ databases">
        <title>Pervasive Adenine N6-methylation of Active Genes in Fungi.</title>
        <authorList>
            <consortium name="DOE Joint Genome Institute"/>
            <person name="Mondo S.J."/>
            <person name="Dannebaum R.O."/>
            <person name="Kuo R.C."/>
            <person name="Labutti K."/>
            <person name="Haridas S."/>
            <person name="Kuo A."/>
            <person name="Salamov A."/>
            <person name="Ahrendt S.R."/>
            <person name="Lipzen A."/>
            <person name="Sullivan W."/>
            <person name="Andreopoulos W.B."/>
            <person name="Clum A."/>
            <person name="Lindquist E."/>
            <person name="Daum C."/>
            <person name="Ramamoorthy G.K."/>
            <person name="Gryganskyi A."/>
            <person name="Culley D."/>
            <person name="Magnuson J.K."/>
            <person name="James T.Y."/>
            <person name="O'Malley M.A."/>
            <person name="Stajich J.E."/>
            <person name="Spatafora J.W."/>
            <person name="Visel A."/>
            <person name="Grigoriev I.V."/>
        </authorList>
    </citation>
    <scope>NUCLEOTIDE SEQUENCE [LARGE SCALE GENOMIC DNA]</scope>
    <source>
        <strain evidence="2 3">PL171</strain>
    </source>
</reference>
<comment type="caution">
    <text evidence="2">The sequence shown here is derived from an EMBL/GenBank/DDBJ whole genome shotgun (WGS) entry which is preliminary data.</text>
</comment>
<name>A0A1Y2HJF4_9FUNG</name>
<feature type="region of interest" description="Disordered" evidence="1">
    <location>
        <begin position="1"/>
        <end position="157"/>
    </location>
</feature>
<feature type="compositionally biased region" description="Low complexity" evidence="1">
    <location>
        <begin position="442"/>
        <end position="463"/>
    </location>
</feature>
<proteinExistence type="predicted"/>
<feature type="region of interest" description="Disordered" evidence="1">
    <location>
        <begin position="338"/>
        <end position="359"/>
    </location>
</feature>
<sequence>MSDSRVGTRPHSRAGSSAGGPRGGPHSGGGRPPSSRANSRRASPTPAPPPLPPPPPPASTAAAAGSETDEDWDLANVTDDEAEDGSQTPLGGRGVSSRGAVRSGSTSELQMSSSVSSLPPVERSNTAGGTGPASRRSGVNMGAGEIANTGETDPVHFPPGTLAALSALPLGEAWRLVRARVALDVNSIDAWKLYAACVELLDVVKDVGAPLPTRLLATFLLYALYVDPSLPIPPSVILGSDDLSSITSDPSSPSDADPISFFALARMPSDLPLLSGIAPELPTSASSHLSKFPTTIRLAMAVACAHPFLGILLHIARHAHTNAEQLLAKLLLVSPRADRPAPSPSSSTRSSNASTATTPFPLLVRDPEFLAKTAVHLATFSDALSGYADPKVAQFADAILKVLEEYVGAMDVYLTGLVPGLVAMDQTGWRYSTSDLTGGANDTTSTLTDSPSSSPTIRSSSTPKFASPLPAAFLDPTCSSPRDQDSPPSPLLPPDTAAALADALHLASTTPMATLPVTLPARIPASMLANVSLFQGLITYSADVAKAVLPRVHPIEAIAEDVLLQISAPVRVTHLDLLHELWEAGVLSKRHLPVFVSRVIGLALGAASPRTVQLAAKFLSTHLKDLPPNSLVEVRNFCADYLMFKDCADLFAQVSQMAASPSSSTSSSAPSYAAVKPPGTQARAPADRSPSTGSSARGKRRNRRV</sequence>
<keyword evidence="3" id="KW-1185">Reference proteome</keyword>
<feature type="region of interest" description="Disordered" evidence="1">
    <location>
        <begin position="436"/>
        <end position="469"/>
    </location>
</feature>
<dbReference type="Proteomes" id="UP000193411">
    <property type="component" value="Unassembled WGS sequence"/>
</dbReference>
<evidence type="ECO:0000256" key="1">
    <source>
        <dbReference type="SAM" id="MobiDB-lite"/>
    </source>
</evidence>
<accession>A0A1Y2HJF4</accession>
<evidence type="ECO:0000313" key="3">
    <source>
        <dbReference type="Proteomes" id="UP000193411"/>
    </source>
</evidence>
<feature type="compositionally biased region" description="Low complexity" evidence="1">
    <location>
        <begin position="95"/>
        <end position="124"/>
    </location>
</feature>
<dbReference type="EMBL" id="MCFL01000031">
    <property type="protein sequence ID" value="ORZ34104.1"/>
    <property type="molecule type" value="Genomic_DNA"/>
</dbReference>
<dbReference type="OrthoDB" id="5599744at2759"/>
<protein>
    <recommendedName>
        <fullName evidence="4">CCR4-NOT transcription complex subunit 11</fullName>
    </recommendedName>
</protein>
<feature type="compositionally biased region" description="Low complexity" evidence="1">
    <location>
        <begin position="32"/>
        <end position="44"/>
    </location>
</feature>
<evidence type="ECO:0008006" key="4">
    <source>
        <dbReference type="Google" id="ProtNLM"/>
    </source>
</evidence>
<evidence type="ECO:0000313" key="2">
    <source>
        <dbReference type="EMBL" id="ORZ34104.1"/>
    </source>
</evidence>
<feature type="compositionally biased region" description="Low complexity" evidence="1">
    <location>
        <begin position="344"/>
        <end position="359"/>
    </location>
</feature>